<feature type="compositionally biased region" description="Low complexity" evidence="5">
    <location>
        <begin position="665"/>
        <end position="674"/>
    </location>
</feature>
<dbReference type="PANTHER" id="PTHR12466">
    <property type="entry name" value="CDC73 DOMAIN PROTEIN"/>
    <property type="match status" value="1"/>
</dbReference>
<feature type="region of interest" description="Disordered" evidence="5">
    <location>
        <begin position="343"/>
        <end position="483"/>
    </location>
</feature>
<organism evidence="7 8">
    <name type="scientific">Mycena chlorophos</name>
    <name type="common">Agaric fungus</name>
    <name type="synonym">Agaricus chlorophos</name>
    <dbReference type="NCBI Taxonomy" id="658473"/>
    <lineage>
        <taxon>Eukaryota</taxon>
        <taxon>Fungi</taxon>
        <taxon>Dikarya</taxon>
        <taxon>Basidiomycota</taxon>
        <taxon>Agaricomycotina</taxon>
        <taxon>Agaricomycetes</taxon>
        <taxon>Agaricomycetidae</taxon>
        <taxon>Agaricales</taxon>
        <taxon>Marasmiineae</taxon>
        <taxon>Mycenaceae</taxon>
        <taxon>Mycena</taxon>
    </lineage>
</organism>
<feature type="compositionally biased region" description="Polar residues" evidence="5">
    <location>
        <begin position="1120"/>
        <end position="1131"/>
    </location>
</feature>
<evidence type="ECO:0000256" key="3">
    <source>
        <dbReference type="ARBA" id="ARBA00023163"/>
    </source>
</evidence>
<dbReference type="PANTHER" id="PTHR12466:SF8">
    <property type="entry name" value="PARAFIBROMIN"/>
    <property type="match status" value="1"/>
</dbReference>
<evidence type="ECO:0000259" key="6">
    <source>
        <dbReference type="Pfam" id="PF05179"/>
    </source>
</evidence>
<dbReference type="InterPro" id="IPR007852">
    <property type="entry name" value="Cdc73/Parafibromin"/>
</dbReference>
<feature type="compositionally biased region" description="Basic residues" evidence="5">
    <location>
        <begin position="388"/>
        <end position="397"/>
    </location>
</feature>
<comment type="subcellular location">
    <subcellularLocation>
        <location evidence="1">Nucleus</location>
    </subcellularLocation>
</comment>
<dbReference type="InterPro" id="IPR031336">
    <property type="entry name" value="CDC73_C"/>
</dbReference>
<dbReference type="EMBL" id="DF847666">
    <property type="protein sequence ID" value="GAT52268.1"/>
    <property type="molecule type" value="Genomic_DNA"/>
</dbReference>
<comment type="similarity">
    <text evidence="2">Belongs to the CDC73 family.</text>
</comment>
<feature type="region of interest" description="Disordered" evidence="5">
    <location>
        <begin position="545"/>
        <end position="682"/>
    </location>
</feature>
<evidence type="ECO:0000256" key="5">
    <source>
        <dbReference type="SAM" id="MobiDB-lite"/>
    </source>
</evidence>
<reference evidence="7" key="1">
    <citation type="submission" date="2014-09" db="EMBL/GenBank/DDBJ databases">
        <title>Genome sequence of the luminous mushroom Mycena chlorophos for searching fungal bioluminescence genes.</title>
        <authorList>
            <person name="Tanaka Y."/>
            <person name="Kasuga D."/>
            <person name="Oba Y."/>
            <person name="Hase S."/>
            <person name="Sato K."/>
            <person name="Oba Y."/>
            <person name="Sakakibara Y."/>
        </authorList>
    </citation>
    <scope>NUCLEOTIDE SEQUENCE</scope>
</reference>
<evidence type="ECO:0000256" key="4">
    <source>
        <dbReference type="ARBA" id="ARBA00023242"/>
    </source>
</evidence>
<feature type="compositionally biased region" description="Basic residues" evidence="5">
    <location>
        <begin position="466"/>
        <end position="475"/>
    </location>
</feature>
<feature type="compositionally biased region" description="Low complexity" evidence="5">
    <location>
        <begin position="546"/>
        <end position="562"/>
    </location>
</feature>
<evidence type="ECO:0000256" key="2">
    <source>
        <dbReference type="ARBA" id="ARBA00010427"/>
    </source>
</evidence>
<evidence type="ECO:0000313" key="8">
    <source>
        <dbReference type="Proteomes" id="UP000815677"/>
    </source>
</evidence>
<proteinExistence type="inferred from homology"/>
<feature type="compositionally biased region" description="Low complexity" evidence="5">
    <location>
        <begin position="1102"/>
        <end position="1119"/>
    </location>
</feature>
<feature type="region of interest" description="Disordered" evidence="5">
    <location>
        <begin position="1092"/>
        <end position="1136"/>
    </location>
</feature>
<feature type="region of interest" description="Disordered" evidence="5">
    <location>
        <begin position="752"/>
        <end position="771"/>
    </location>
</feature>
<accession>A0ABQ0LME6</accession>
<keyword evidence="3" id="KW-0804">Transcription</keyword>
<name>A0ABQ0LME6_MYCCL</name>
<keyword evidence="4" id="KW-0539">Nucleus</keyword>
<dbReference type="Proteomes" id="UP000815677">
    <property type="component" value="Unassembled WGS sequence"/>
</dbReference>
<feature type="region of interest" description="Disordered" evidence="5">
    <location>
        <begin position="799"/>
        <end position="961"/>
    </location>
</feature>
<dbReference type="Gene3D" id="3.40.50.11990">
    <property type="entry name" value="RNA polymerase II accessory factor, Cdc73 C-terminal domain"/>
    <property type="match status" value="1"/>
</dbReference>
<dbReference type="InterPro" id="IPR038103">
    <property type="entry name" value="CDC73_C_sf"/>
</dbReference>
<feature type="domain" description="Cell division control protein 73 C-terminal" evidence="6">
    <location>
        <begin position="1211"/>
        <end position="1379"/>
    </location>
</feature>
<dbReference type="Pfam" id="PF05179">
    <property type="entry name" value="CDC73_C"/>
    <property type="match status" value="1"/>
</dbReference>
<keyword evidence="8" id="KW-1185">Reference proteome</keyword>
<gene>
    <name evidence="7" type="ORF">MCHLO_09337</name>
</gene>
<protein>
    <recommendedName>
        <fullName evidence="6">Cell division control protein 73 C-terminal domain-containing protein</fullName>
    </recommendedName>
</protein>
<evidence type="ECO:0000313" key="7">
    <source>
        <dbReference type="EMBL" id="GAT52268.1"/>
    </source>
</evidence>
<feature type="compositionally biased region" description="Acidic residues" evidence="5">
    <location>
        <begin position="938"/>
        <end position="947"/>
    </location>
</feature>
<feature type="compositionally biased region" description="Polar residues" evidence="5">
    <location>
        <begin position="639"/>
        <end position="648"/>
    </location>
</feature>
<sequence length="1390" mass="152520">MWILSSQFGTTESAPTCDRLLRTGNSYKLSRAEGSALRIASKRVSKQHGHFNVAKFSKTDVTDASKRPSLTFTNTKGKDCYVTREGGPFTINDGATGELQDGDEISIFKDGILSVRWEPICCYQESPTKAETLKVCASLGIHLVNKQTPGVTYHLTSECDATLVQAISLVSGCHFVKPEWLKELLGVDNTSPANMPIEWSKPSLPSPGKFQPEFAATLAEDCKKAELWQPGEERHAMLARHTFLCAGEKPQVAKSLRLLLERGGGDVSAFDINTGAETWRQTLKRNMAKTDQTLILVADVDACKAALGKGWKAIMDVTNEFELSFSSKEDIVHAIISRDRTLLHTPSGSQEQEIAGPASSPLPTRVPNSFPEEVEGAEQSPEPEPVRPKRQLVRRVTRASSQDPELATDMPPPPRKALTRRAGDAQIITGLDDPSFVLRNMDSESSKPPSAQAPPAPEDDLDAPRPRRKQLKRRVGVAADPNDPVAMLLQQGAAGLLAGRVGSSTGPAAELEDEPPLKKFKALFEGSMQQDGTQSLIPDDYEDFITSQLNSQSQTQTQSGATGRRRTAALRAVPEEEEESQSQAGTAAASRKRKERSFDGDDVEMADVEAALATQGSMPAAKKRAGAGVVAPVERVPSAVTQPTTTMAQKAAGPSGTTVKLGKNAADAATAGAAPGKPDQDTAFLKAVASTKRGKRAEDDFDRDFNNLKIPKAELQADEEENRPAWELLEDFDNGAVTGNFMVIEELEVFKSRNGEAAGTGNSRRGAPADARWEGKINFKKFKRSNSSIPKERVTVYLNDARPDARDESNFWNDDSEVKPPPDSPDLDDFGPTLPPTQKVVTKKAATRKAATQKKESQSQSRKLLTIDDSESDEPRPPPPAQTRKRSKPLSVAEPPAKRSRTTRASSRAPESSKAAPLFLDDSDEDGGSRSAPRGAMQDDDDFEMGDETQTMRTQPARKSQRAAAKKAIVVDNDSDDEAVTDGLLALRQAIKAKDTIKFEKDGQPCETLLDATHLVLSPSCTLPKSAPTRYRRPQSDDVFTLGALYLAWQLQNASGADYMKQARESGMASGFVSVTERKNVVDWLEGRTTDNERILPLAGDTNTPPGSPPTSSKTLPTPHRSNAVASTSSPTKRRYVPNTRDMEAVKKIKQHEVELRDRNSVLRGTKPNNFANIRTVYAEKLKKMKETSRSGSSSTPNTPEPRSVVKKPRNNFPIIMISSSPTALITMHNVRRFLQEAIFEPSNEARQRAVAEGNPRPEDMIPIYRKRTSIDSSGKEHESQMRYAIVDSVEALAKFGTDAWDRVVCVMTTGQQWQFRPYKWNEPIQLFHHVKGIYVSWSNDPPNPRIKDWNVTELKIDPTRRHVDKAVVAHFWKMLDTWTTANKPGLMSG</sequence>
<feature type="region of interest" description="Disordered" evidence="5">
    <location>
        <begin position="1184"/>
        <end position="1208"/>
    </location>
</feature>
<evidence type="ECO:0000256" key="1">
    <source>
        <dbReference type="ARBA" id="ARBA00004123"/>
    </source>
</evidence>